<organism evidence="1 2">
    <name type="scientific">Bacillus xiamenensis</name>
    <dbReference type="NCBI Taxonomy" id="1178537"/>
    <lineage>
        <taxon>Bacteria</taxon>
        <taxon>Bacillati</taxon>
        <taxon>Bacillota</taxon>
        <taxon>Bacilli</taxon>
        <taxon>Bacillales</taxon>
        <taxon>Bacillaceae</taxon>
        <taxon>Bacillus</taxon>
    </lineage>
</organism>
<name>A0ABT4F3C8_9BACI</name>
<evidence type="ECO:0000313" key="1">
    <source>
        <dbReference type="EMBL" id="MCY9576560.1"/>
    </source>
</evidence>
<gene>
    <name evidence="1" type="ORF">M5W27_12200</name>
</gene>
<comment type="caution">
    <text evidence="1">The sequence shown here is derived from an EMBL/GenBank/DDBJ whole genome shotgun (WGS) entry which is preliminary data.</text>
</comment>
<keyword evidence="2" id="KW-1185">Reference proteome</keyword>
<proteinExistence type="predicted"/>
<reference evidence="1 2" key="1">
    <citation type="submission" date="2022-05" db="EMBL/GenBank/DDBJ databases">
        <title>Genome Sequencing of Bee-Associated Microbes.</title>
        <authorList>
            <person name="Dunlap C."/>
        </authorList>
    </citation>
    <scope>NUCLEOTIDE SEQUENCE [LARGE SCALE GENOMIC DNA]</scope>
    <source>
        <strain evidence="1 2">CBP-1093</strain>
    </source>
</reference>
<dbReference type="Proteomes" id="UP001527057">
    <property type="component" value="Unassembled WGS sequence"/>
</dbReference>
<protein>
    <submittedName>
        <fullName evidence="1">Uncharacterized protein</fullName>
    </submittedName>
</protein>
<accession>A0ABT4F3C8</accession>
<dbReference type="EMBL" id="JAMDMH010000029">
    <property type="protein sequence ID" value="MCY9576560.1"/>
    <property type="molecule type" value="Genomic_DNA"/>
</dbReference>
<evidence type="ECO:0000313" key="2">
    <source>
        <dbReference type="Proteomes" id="UP001527057"/>
    </source>
</evidence>
<dbReference type="RefSeq" id="WP_242059693.1">
    <property type="nucleotide sequence ID" value="NZ_JAMDMH010000029.1"/>
</dbReference>
<sequence>MKKIEASRWTEFFLIAQTERTLSSYFQGLIEQDIHHMKQIKEALSPERS</sequence>